<keyword evidence="1" id="KW-1133">Transmembrane helix</keyword>
<evidence type="ECO:0000313" key="3">
    <source>
        <dbReference type="Proteomes" id="UP000191116"/>
    </source>
</evidence>
<name>A0A1T4ST39_9GAMM</name>
<evidence type="ECO:0000256" key="1">
    <source>
        <dbReference type="SAM" id="Phobius"/>
    </source>
</evidence>
<dbReference type="Proteomes" id="UP000191116">
    <property type="component" value="Unassembled WGS sequence"/>
</dbReference>
<protein>
    <recommendedName>
        <fullName evidence="4">Bacterial inner membrane protein</fullName>
    </recommendedName>
</protein>
<dbReference type="Gene3D" id="1.20.1280.290">
    <property type="match status" value="1"/>
</dbReference>
<organism evidence="2 3">
    <name type="scientific">Photobacterium toruni</name>
    <dbReference type="NCBI Taxonomy" id="1935446"/>
    <lineage>
        <taxon>Bacteria</taxon>
        <taxon>Pseudomonadati</taxon>
        <taxon>Pseudomonadota</taxon>
        <taxon>Gammaproteobacteria</taxon>
        <taxon>Vibrionales</taxon>
        <taxon>Vibrionaceae</taxon>
        <taxon>Photobacterium</taxon>
    </lineage>
</organism>
<proteinExistence type="predicted"/>
<sequence length="80" mass="9380">MEVTFLGYIASAFIILSLLMKNIKLLRYVNLLGCSLYAIYGLIIQSWPVFAMNFICVGINLYRIYTLKYDNRKLNKENYL</sequence>
<feature type="transmembrane region" description="Helical" evidence="1">
    <location>
        <begin position="35"/>
        <end position="62"/>
    </location>
</feature>
<dbReference type="AlphaFoldDB" id="A0A1T4ST39"/>
<keyword evidence="1" id="KW-0472">Membrane</keyword>
<reference evidence="2 3" key="1">
    <citation type="submission" date="2017-02" db="EMBL/GenBank/DDBJ databases">
        <authorList>
            <person name="Peterson S.W."/>
        </authorList>
    </citation>
    <scope>NUCLEOTIDE SEQUENCE [LARGE SCALE GENOMIC DNA]</scope>
    <source>
        <strain evidence="2 3">CECT 9189</strain>
    </source>
</reference>
<accession>A0A1T4ST39</accession>
<dbReference type="EMBL" id="FUWP01000007">
    <property type="protein sequence ID" value="SKA31326.1"/>
    <property type="molecule type" value="Genomic_DNA"/>
</dbReference>
<dbReference type="OrthoDB" id="677174at2"/>
<evidence type="ECO:0000313" key="2">
    <source>
        <dbReference type="EMBL" id="SKA31326.1"/>
    </source>
</evidence>
<gene>
    <name evidence="2" type="ORF">CZ814_01744</name>
</gene>
<evidence type="ECO:0008006" key="4">
    <source>
        <dbReference type="Google" id="ProtNLM"/>
    </source>
</evidence>
<keyword evidence="1" id="KW-0812">Transmembrane</keyword>
<feature type="transmembrane region" description="Helical" evidence="1">
    <location>
        <begin position="6"/>
        <end position="23"/>
    </location>
</feature>